<comment type="caution">
    <text evidence="13">The sequence shown here is derived from an EMBL/GenBank/DDBJ whole genome shotgun (WGS) entry which is preliminary data.</text>
</comment>
<keyword evidence="5" id="KW-0378">Hydrolase</keyword>
<dbReference type="PANTHER" id="PTHR12415:SF0">
    <property type="entry name" value="TYROSYL-DNA PHOSPHODIESTERASE 1"/>
    <property type="match status" value="1"/>
</dbReference>
<dbReference type="GO" id="GO:0017005">
    <property type="term" value="F:3'-tyrosyl-DNA phosphodiesterase activity"/>
    <property type="evidence" value="ECO:0007669"/>
    <property type="project" value="TreeGrafter"/>
</dbReference>
<keyword evidence="3" id="KW-0540">Nuclease</keyword>
<evidence type="ECO:0000256" key="3">
    <source>
        <dbReference type="ARBA" id="ARBA00022722"/>
    </source>
</evidence>
<dbReference type="GO" id="GO:0006281">
    <property type="term" value="P:DNA repair"/>
    <property type="evidence" value="ECO:0007669"/>
    <property type="project" value="UniProtKB-KW"/>
</dbReference>
<feature type="active site" description="Nucleophile" evidence="9">
    <location>
        <position position="185"/>
    </location>
</feature>
<protein>
    <recommendedName>
        <fullName evidence="15">Tyrosyl-DNA phosphodiesterase 1</fullName>
    </recommendedName>
</protein>
<dbReference type="SUPFAM" id="SSF56024">
    <property type="entry name" value="Phospholipase D/nuclease"/>
    <property type="match status" value="2"/>
</dbReference>
<evidence type="ECO:0000256" key="9">
    <source>
        <dbReference type="PIRSR" id="PIRSR610347-1"/>
    </source>
</evidence>
<accession>A0AAN6DF18</accession>
<evidence type="ECO:0000256" key="2">
    <source>
        <dbReference type="ARBA" id="ARBA00010205"/>
    </source>
</evidence>
<feature type="site" description="Interaction with DNA" evidence="11">
    <location>
        <position position="481"/>
    </location>
</feature>
<dbReference type="GO" id="GO:0003697">
    <property type="term" value="F:single-stranded DNA binding"/>
    <property type="evidence" value="ECO:0007669"/>
    <property type="project" value="TreeGrafter"/>
</dbReference>
<dbReference type="GeneID" id="66127472"/>
<dbReference type="AlphaFoldDB" id="A0AAN6DF18"/>
<feature type="compositionally biased region" description="Basic and acidic residues" evidence="12">
    <location>
        <begin position="34"/>
        <end position="44"/>
    </location>
</feature>
<keyword evidence="4" id="KW-0227">DNA damage</keyword>
<evidence type="ECO:0000313" key="13">
    <source>
        <dbReference type="EMBL" id="KAG7817522.1"/>
    </source>
</evidence>
<evidence type="ECO:0000256" key="10">
    <source>
        <dbReference type="PIRSR" id="PIRSR610347-2"/>
    </source>
</evidence>
<dbReference type="InterPro" id="IPR010347">
    <property type="entry name" value="Tdp1"/>
</dbReference>
<gene>
    <name evidence="13" type="ORF">KL928_003421</name>
</gene>
<keyword evidence="8" id="KW-0539">Nucleus</keyword>
<evidence type="ECO:0000313" key="14">
    <source>
        <dbReference type="Proteomes" id="UP001196530"/>
    </source>
</evidence>
<name>A0AAN6DF18_PICAN</name>
<evidence type="ECO:0000256" key="11">
    <source>
        <dbReference type="PIRSR" id="PIRSR610347-3"/>
    </source>
</evidence>
<reference evidence="13" key="1">
    <citation type="journal article" date="2021" name="G3 (Bethesda)">
        <title>Genomic diversity, chromosomal rearrangements, and interspecies hybridization in the ogataea polymorpha species complex.</title>
        <authorList>
            <person name="Hanson S.J."/>
            <person name="Cinneide E.O."/>
            <person name="Salzberg L.I."/>
            <person name="Wolfe K.H."/>
            <person name="McGowan J."/>
            <person name="Fitzpatrick D.A."/>
            <person name="Matlin K."/>
        </authorList>
    </citation>
    <scope>NUCLEOTIDE SEQUENCE</scope>
    <source>
        <strain evidence="13">61-244</strain>
    </source>
</reference>
<evidence type="ECO:0000256" key="7">
    <source>
        <dbReference type="ARBA" id="ARBA00023204"/>
    </source>
</evidence>
<dbReference type="GO" id="GO:0004527">
    <property type="term" value="F:exonuclease activity"/>
    <property type="evidence" value="ECO:0007669"/>
    <property type="project" value="UniProtKB-KW"/>
</dbReference>
<organism evidence="13 14">
    <name type="scientific">Pichia angusta</name>
    <name type="common">Yeast</name>
    <name type="synonym">Hansenula polymorpha</name>
    <dbReference type="NCBI Taxonomy" id="870730"/>
    <lineage>
        <taxon>Eukaryota</taxon>
        <taxon>Fungi</taxon>
        <taxon>Dikarya</taxon>
        <taxon>Ascomycota</taxon>
        <taxon>Saccharomycotina</taxon>
        <taxon>Pichiomycetes</taxon>
        <taxon>Pichiales</taxon>
        <taxon>Pichiaceae</taxon>
        <taxon>Ogataea</taxon>
    </lineage>
</organism>
<dbReference type="Gene3D" id="3.30.870.10">
    <property type="entry name" value="Endonuclease Chain A"/>
    <property type="match status" value="2"/>
</dbReference>
<evidence type="ECO:0000256" key="4">
    <source>
        <dbReference type="ARBA" id="ARBA00022763"/>
    </source>
</evidence>
<dbReference type="RefSeq" id="XP_043058863.1">
    <property type="nucleotide sequence ID" value="XM_043204007.1"/>
</dbReference>
<sequence length="585" mass="66626">MSESETDVSVEFIEEKAVSDEHHVISIDSDEDSAEQKSKIEAPRLRQKASKRGLEGTVVNPEEYGQKKLKLPFSTEGKQDVPRFQSPIRLISNDPYCKVFPPSSNKDTITLYDLVGSRILESSYQFNMLIDCDFLLPFFKADPLNFEITLIGVQSNIAVEDVHRLQYRIKTIDVSTKLSKWGTHHSKMMVNFFHDDTCQIVIHTMNLTHTDYLAQTQMCWISPRLKRLNSHAHTNDKKGNLDPVYDVGIIFKRDFLQYLYTYENSVVSSLAEKLKAFDFCPIDVAFVCSSPGRYEFSLADRTETETHPETLGDKQLYGYGSLRQVLNRYKLTTPNDAKLIMQVSSISAPLDNKHTNIGTHVLSSIVEGSRAIVKQPSHKFGEGSGVEINIIWPTEKEIMNAHYGHISGHAVMFKSKASSGWYAYENQARFLQSFFCRWSSKPSFQSVAGRSNLSPHVKSYCVTKNNFETLEWFLLTSANLSKQAWGAPDRGYGAASQKKLQTKHVYTVKSYEAGVLIVPACIKTKFKIYRPFALRPVQGTDFCEGVNDDTVYYPIRLPYDTPLKRYTDNDRPWTTEKLEEIYSTA</sequence>
<dbReference type="GO" id="GO:0003690">
    <property type="term" value="F:double-stranded DNA binding"/>
    <property type="evidence" value="ECO:0007669"/>
    <property type="project" value="TreeGrafter"/>
</dbReference>
<feature type="active site" description="Proton donor/acceptor" evidence="9">
    <location>
        <position position="456"/>
    </location>
</feature>
<evidence type="ECO:0008006" key="15">
    <source>
        <dbReference type="Google" id="ProtNLM"/>
    </source>
</evidence>
<feature type="binding site" evidence="10">
    <location>
        <position position="458"/>
    </location>
    <ligand>
        <name>substrate</name>
    </ligand>
</feature>
<feature type="region of interest" description="Disordered" evidence="12">
    <location>
        <begin position="21"/>
        <end position="57"/>
    </location>
</feature>
<dbReference type="Pfam" id="PF06087">
    <property type="entry name" value="Tyr-DNA_phospho"/>
    <property type="match status" value="1"/>
</dbReference>
<keyword evidence="7" id="KW-0234">DNA repair</keyword>
<feature type="binding site" evidence="10">
    <location>
        <position position="187"/>
    </location>
    <ligand>
        <name>substrate</name>
    </ligand>
</feature>
<comment type="similarity">
    <text evidence="2">Belongs to the tyrosyl-DNA phosphodiesterase family.</text>
</comment>
<evidence type="ECO:0000256" key="8">
    <source>
        <dbReference type="ARBA" id="ARBA00023242"/>
    </source>
</evidence>
<proteinExistence type="inferred from homology"/>
<evidence type="ECO:0000256" key="5">
    <source>
        <dbReference type="ARBA" id="ARBA00022801"/>
    </source>
</evidence>
<keyword evidence="6" id="KW-0269">Exonuclease</keyword>
<evidence type="ECO:0000256" key="6">
    <source>
        <dbReference type="ARBA" id="ARBA00022839"/>
    </source>
</evidence>
<dbReference type="GO" id="GO:0005634">
    <property type="term" value="C:nucleus"/>
    <property type="evidence" value="ECO:0007669"/>
    <property type="project" value="UniProtKB-SubCell"/>
</dbReference>
<dbReference type="PANTHER" id="PTHR12415">
    <property type="entry name" value="TYROSYL-DNA PHOSPHODIESTERASE 1"/>
    <property type="match status" value="1"/>
</dbReference>
<comment type="subcellular location">
    <subcellularLocation>
        <location evidence="1">Nucleus</location>
    </subcellularLocation>
</comment>
<evidence type="ECO:0000256" key="1">
    <source>
        <dbReference type="ARBA" id="ARBA00004123"/>
    </source>
</evidence>
<dbReference type="EMBL" id="JAHLUX010000007">
    <property type="protein sequence ID" value="KAG7817522.1"/>
    <property type="molecule type" value="Genomic_DNA"/>
</dbReference>
<dbReference type="Proteomes" id="UP001196530">
    <property type="component" value="Unassembled WGS sequence"/>
</dbReference>
<evidence type="ECO:0000256" key="12">
    <source>
        <dbReference type="SAM" id="MobiDB-lite"/>
    </source>
</evidence>